<comment type="caution">
    <text evidence="1">The sequence shown here is derived from an EMBL/GenBank/DDBJ whole genome shotgun (WGS) entry which is preliminary data.</text>
</comment>
<protein>
    <submittedName>
        <fullName evidence="1">Uncharacterized protein</fullName>
    </submittedName>
</protein>
<reference evidence="1 2" key="1">
    <citation type="journal article" date="2020" name="Nat. Food">
        <title>A phased Vanilla planifolia genome enables genetic improvement of flavour and production.</title>
        <authorList>
            <person name="Hasing T."/>
            <person name="Tang H."/>
            <person name="Brym M."/>
            <person name="Khazi F."/>
            <person name="Huang T."/>
            <person name="Chambers A.H."/>
        </authorList>
    </citation>
    <scope>NUCLEOTIDE SEQUENCE [LARGE SCALE GENOMIC DNA]</scope>
    <source>
        <tissue evidence="1">Leaf</tissue>
    </source>
</reference>
<name>A0A835V5A5_VANPL</name>
<dbReference type="AlphaFoldDB" id="A0A835V5A5"/>
<gene>
    <name evidence="1" type="ORF">HPP92_009292</name>
</gene>
<dbReference type="EMBL" id="JADCNL010000004">
    <property type="protein sequence ID" value="KAG0485213.1"/>
    <property type="molecule type" value="Genomic_DNA"/>
</dbReference>
<dbReference type="Proteomes" id="UP000636800">
    <property type="component" value="Unassembled WGS sequence"/>
</dbReference>
<proteinExistence type="predicted"/>
<accession>A0A835V5A5</accession>
<sequence>MELESNCFPKFRNPGTIVEESVEYALCSFTNGSRHHKTRRWRCPFSAIAKKNDAHQPSNRIFQYWPDLKCRFGPVYERFRIVNHVLLVYDYREMDLAVNVGIL</sequence>
<organism evidence="1 2">
    <name type="scientific">Vanilla planifolia</name>
    <name type="common">Vanilla</name>
    <dbReference type="NCBI Taxonomy" id="51239"/>
    <lineage>
        <taxon>Eukaryota</taxon>
        <taxon>Viridiplantae</taxon>
        <taxon>Streptophyta</taxon>
        <taxon>Embryophyta</taxon>
        <taxon>Tracheophyta</taxon>
        <taxon>Spermatophyta</taxon>
        <taxon>Magnoliopsida</taxon>
        <taxon>Liliopsida</taxon>
        <taxon>Asparagales</taxon>
        <taxon>Orchidaceae</taxon>
        <taxon>Vanilloideae</taxon>
        <taxon>Vanilleae</taxon>
        <taxon>Vanilla</taxon>
    </lineage>
</organism>
<keyword evidence="2" id="KW-1185">Reference proteome</keyword>
<evidence type="ECO:0000313" key="1">
    <source>
        <dbReference type="EMBL" id="KAG0485213.1"/>
    </source>
</evidence>
<evidence type="ECO:0000313" key="2">
    <source>
        <dbReference type="Proteomes" id="UP000636800"/>
    </source>
</evidence>